<evidence type="ECO:0000313" key="2">
    <source>
        <dbReference type="Proteomes" id="UP000003299"/>
    </source>
</evidence>
<organism evidence="1 2">
    <name type="scientific">Xanthomonas vesicatoria ATCC 35937</name>
    <dbReference type="NCBI Taxonomy" id="925775"/>
    <lineage>
        <taxon>Bacteria</taxon>
        <taxon>Pseudomonadati</taxon>
        <taxon>Pseudomonadota</taxon>
        <taxon>Gammaproteobacteria</taxon>
        <taxon>Lysobacterales</taxon>
        <taxon>Lysobacteraceae</taxon>
        <taxon>Xanthomonas</taxon>
    </lineage>
</organism>
<reference evidence="1 2" key="1">
    <citation type="journal article" date="2011" name="BMC Genomics">
        <title>Comparative genomics reveals diversity among xanthomonads infecting tomato and pepper.</title>
        <authorList>
            <person name="Potnis N."/>
            <person name="Krasileva K."/>
            <person name="Chow V."/>
            <person name="Almeida N.F."/>
            <person name="Patil P.B."/>
            <person name="Ryan R.P."/>
            <person name="Sharlach M."/>
            <person name="Behlau F."/>
            <person name="Dow J.M."/>
            <person name="Momol M.T."/>
            <person name="White F.F."/>
            <person name="Preston J.F."/>
            <person name="Vinatzer B.A."/>
            <person name="Koebnik R."/>
            <person name="Setubal J.C."/>
            <person name="Norman D.J."/>
            <person name="Staskawicz B.J."/>
            <person name="Jones J.B."/>
        </authorList>
    </citation>
    <scope>NUCLEOTIDE SEQUENCE [LARGE SCALE GENOMIC DNA]</scope>
    <source>
        <strain evidence="1 2">ATCC 35937</strain>
    </source>
</reference>
<dbReference type="AlphaFoldDB" id="F0BK95"/>
<gene>
    <name evidence="1" type="ORF">XVE_4708</name>
</gene>
<sequence length="41" mass="4596">MPLEPQAPRALAKIQSQGINQAIPLLRSRRLMAIYHANVKT</sequence>
<comment type="caution">
    <text evidence="1">The sequence shown here is derived from an EMBL/GenBank/DDBJ whole genome shotgun (WGS) entry which is preliminary data.</text>
</comment>
<feature type="non-terminal residue" evidence="1">
    <location>
        <position position="41"/>
    </location>
</feature>
<name>F0BK95_9XANT</name>
<dbReference type="Proteomes" id="UP000003299">
    <property type="component" value="Unassembled WGS sequence"/>
</dbReference>
<accession>F0BK95</accession>
<dbReference type="EMBL" id="AEQV01000249">
    <property type="protein sequence ID" value="EGD07103.1"/>
    <property type="molecule type" value="Genomic_DNA"/>
</dbReference>
<proteinExistence type="predicted"/>
<evidence type="ECO:0000313" key="1">
    <source>
        <dbReference type="EMBL" id="EGD07103.1"/>
    </source>
</evidence>
<protein>
    <submittedName>
        <fullName evidence="1">Uncharacterized protein</fullName>
    </submittedName>
</protein>